<gene>
    <name evidence="4" type="ORF">Ga0074812_13183</name>
</gene>
<dbReference type="PANTHER" id="PTHR30466:SF11">
    <property type="entry name" value="FLAVIN-DEPENDENT MONOOXYGENASE, REDUCTASE SUBUNIT HSAB"/>
    <property type="match status" value="1"/>
</dbReference>
<evidence type="ECO:0000313" key="5">
    <source>
        <dbReference type="Proteomes" id="UP000198802"/>
    </source>
</evidence>
<dbReference type="RefSeq" id="WP_091284143.1">
    <property type="nucleotide sequence ID" value="NZ_FAOZ01000031.1"/>
</dbReference>
<dbReference type="InterPro" id="IPR050268">
    <property type="entry name" value="NADH-dep_flavin_reductase"/>
</dbReference>
<name>A0A0S4QW33_9ACTN</name>
<evidence type="ECO:0000256" key="1">
    <source>
        <dbReference type="ARBA" id="ARBA00008898"/>
    </source>
</evidence>
<dbReference type="PANTHER" id="PTHR30466">
    <property type="entry name" value="FLAVIN REDUCTASE"/>
    <property type="match status" value="1"/>
</dbReference>
<dbReference type="InterPro" id="IPR012349">
    <property type="entry name" value="Split_barrel_FMN-bd"/>
</dbReference>
<dbReference type="SMART" id="SM00903">
    <property type="entry name" value="Flavin_Reduct"/>
    <property type="match status" value="1"/>
</dbReference>
<dbReference type="Gene3D" id="2.30.110.10">
    <property type="entry name" value="Electron Transport, Fmn-binding Protein, Chain A"/>
    <property type="match status" value="1"/>
</dbReference>
<proteinExistence type="inferred from homology"/>
<dbReference type="EMBL" id="FAOZ01000031">
    <property type="protein sequence ID" value="CUU59783.1"/>
    <property type="molecule type" value="Genomic_DNA"/>
</dbReference>
<evidence type="ECO:0000256" key="2">
    <source>
        <dbReference type="ARBA" id="ARBA00023002"/>
    </source>
</evidence>
<organism evidence="4 5">
    <name type="scientific">Parafrankia irregularis</name>
    <dbReference type="NCBI Taxonomy" id="795642"/>
    <lineage>
        <taxon>Bacteria</taxon>
        <taxon>Bacillati</taxon>
        <taxon>Actinomycetota</taxon>
        <taxon>Actinomycetes</taxon>
        <taxon>Frankiales</taxon>
        <taxon>Frankiaceae</taxon>
        <taxon>Parafrankia</taxon>
    </lineage>
</organism>
<keyword evidence="5" id="KW-1185">Reference proteome</keyword>
<dbReference type="InterPro" id="IPR002563">
    <property type="entry name" value="Flavin_Rdtase-like_dom"/>
</dbReference>
<dbReference type="GO" id="GO:0010181">
    <property type="term" value="F:FMN binding"/>
    <property type="evidence" value="ECO:0007669"/>
    <property type="project" value="InterPro"/>
</dbReference>
<reference evidence="5" key="1">
    <citation type="submission" date="2015-11" db="EMBL/GenBank/DDBJ databases">
        <authorList>
            <person name="Varghese N."/>
        </authorList>
    </citation>
    <scope>NUCLEOTIDE SEQUENCE [LARGE SCALE GENOMIC DNA]</scope>
    <source>
        <strain evidence="5">DSM 45899</strain>
    </source>
</reference>
<keyword evidence="2" id="KW-0560">Oxidoreductase</keyword>
<evidence type="ECO:0000259" key="3">
    <source>
        <dbReference type="SMART" id="SM00903"/>
    </source>
</evidence>
<dbReference type="Pfam" id="PF01613">
    <property type="entry name" value="Flavin_Reduct"/>
    <property type="match status" value="1"/>
</dbReference>
<accession>A0A0S4QW33</accession>
<sequence length="166" mass="17933">MTTDSRQPVDEARFRDVVSRFASGVVVVTAQVDGQPVGLTCQSFTSLSLDPPMVLFCPSKTSTSWPVVAAAEAICINILSEGQDAISNGFARSGTDKFAGVAWSPLPNSAPALHGVAAHLGATVAEVYDGGDHHIVTCRVEFLRARDERDPLLYYRSRYRRLHAVD</sequence>
<dbReference type="AlphaFoldDB" id="A0A0S4QW33"/>
<evidence type="ECO:0000313" key="4">
    <source>
        <dbReference type="EMBL" id="CUU59783.1"/>
    </source>
</evidence>
<dbReference type="GO" id="GO:0042602">
    <property type="term" value="F:riboflavin reductase (NADPH) activity"/>
    <property type="evidence" value="ECO:0007669"/>
    <property type="project" value="TreeGrafter"/>
</dbReference>
<dbReference type="SUPFAM" id="SSF50475">
    <property type="entry name" value="FMN-binding split barrel"/>
    <property type="match status" value="1"/>
</dbReference>
<protein>
    <submittedName>
        <fullName evidence="4">NADH-FMN oxidoreductase RutF, flavin reductase (DIM6/NTAB) family</fullName>
    </submittedName>
</protein>
<feature type="domain" description="Flavin reductase like" evidence="3">
    <location>
        <begin position="18"/>
        <end position="161"/>
    </location>
</feature>
<comment type="similarity">
    <text evidence="1">Belongs to the non-flavoprotein flavin reductase family.</text>
</comment>
<dbReference type="Proteomes" id="UP000198802">
    <property type="component" value="Unassembled WGS sequence"/>
</dbReference>